<dbReference type="SUPFAM" id="SSF53335">
    <property type="entry name" value="S-adenosyl-L-methionine-dependent methyltransferases"/>
    <property type="match status" value="1"/>
</dbReference>
<evidence type="ECO:0000313" key="1">
    <source>
        <dbReference type="EMBL" id="QLG44071.1"/>
    </source>
</evidence>
<accession>A0A7H9AKR8</accession>
<dbReference type="PANTHER" id="PTHR43861">
    <property type="entry name" value="TRANS-ACONITATE 2-METHYLTRANSFERASE-RELATED"/>
    <property type="match status" value="1"/>
</dbReference>
<name>A0A7H9AKR8_9FLAO</name>
<keyword evidence="1" id="KW-0808">Transferase</keyword>
<organism evidence="1 2">
    <name type="scientific">Costertonia aggregata</name>
    <dbReference type="NCBI Taxonomy" id="343403"/>
    <lineage>
        <taxon>Bacteria</taxon>
        <taxon>Pseudomonadati</taxon>
        <taxon>Bacteroidota</taxon>
        <taxon>Flavobacteriia</taxon>
        <taxon>Flavobacteriales</taxon>
        <taxon>Flavobacteriaceae</taxon>
        <taxon>Costertonia</taxon>
    </lineage>
</organism>
<dbReference type="Gene3D" id="3.40.50.150">
    <property type="entry name" value="Vaccinia Virus protein VP39"/>
    <property type="match status" value="1"/>
</dbReference>
<dbReference type="Pfam" id="PF13489">
    <property type="entry name" value="Methyltransf_23"/>
    <property type="match status" value="1"/>
</dbReference>
<dbReference type="EMBL" id="CP058595">
    <property type="protein sequence ID" value="QLG44071.1"/>
    <property type="molecule type" value="Genomic_DNA"/>
</dbReference>
<proteinExistence type="predicted"/>
<dbReference type="RefSeq" id="WP_179240407.1">
    <property type="nucleotide sequence ID" value="NZ_CP058595.1"/>
</dbReference>
<dbReference type="GO" id="GO:0032259">
    <property type="term" value="P:methylation"/>
    <property type="evidence" value="ECO:0007669"/>
    <property type="project" value="UniProtKB-KW"/>
</dbReference>
<evidence type="ECO:0000313" key="2">
    <source>
        <dbReference type="Proteomes" id="UP000509302"/>
    </source>
</evidence>
<dbReference type="Proteomes" id="UP000509302">
    <property type="component" value="Chromosome"/>
</dbReference>
<reference evidence="1 2" key="1">
    <citation type="journal article" date="2006" name="Int. J. Syst. Evol. Microbiol.">
        <title>Costertonia aggregata gen. nov., sp. nov., a mesophilic marine bacterium of the family Flavobacteriaceae, isolated from a mature biofilm.</title>
        <authorList>
            <person name="Kwon K.K."/>
            <person name="Lee Y.K."/>
            <person name="Lee H.K."/>
        </authorList>
    </citation>
    <scope>NUCLEOTIDE SEQUENCE [LARGE SCALE GENOMIC DNA]</scope>
    <source>
        <strain evidence="1 2">KCCM 42265</strain>
    </source>
</reference>
<dbReference type="KEGG" id="cagg:HYG79_01480"/>
<protein>
    <submittedName>
        <fullName evidence="1">Class I SAM-dependent methyltransferase</fullName>
    </submittedName>
</protein>
<keyword evidence="1" id="KW-0489">Methyltransferase</keyword>
<sequence length="219" mass="25126">MTTKIQASWDKNAEEWNRIIISNAIPSRQFTNKAIVETLSGLNAFRILDCGCGEGWLTRKLTAMGKEAVGIDSTKKLISEAQKKGNESYYHMSYEDIIDGKSIPESPYDATVFNFCLYQEKGMTSLFTKTKEHMRTKSYIIVQTLHPAFIMQNGKGYRSQWFTDSWKGLPGNFHEGHSWFARTFEDWTKVFAESNLNILEVKEIVNTNHQPLSMIYVAQ</sequence>
<keyword evidence="2" id="KW-1185">Reference proteome</keyword>
<dbReference type="GO" id="GO:0008168">
    <property type="term" value="F:methyltransferase activity"/>
    <property type="evidence" value="ECO:0007669"/>
    <property type="project" value="UniProtKB-KW"/>
</dbReference>
<dbReference type="InterPro" id="IPR029063">
    <property type="entry name" value="SAM-dependent_MTases_sf"/>
</dbReference>
<dbReference type="AlphaFoldDB" id="A0A7H9AKR8"/>
<gene>
    <name evidence="1" type="ORF">HYG79_01480</name>
</gene>
<dbReference type="CDD" id="cd02440">
    <property type="entry name" value="AdoMet_MTases"/>
    <property type="match status" value="1"/>
</dbReference>